<dbReference type="NCBIfam" id="TIGR00521">
    <property type="entry name" value="coaBC_dfp"/>
    <property type="match status" value="1"/>
</dbReference>
<comment type="similarity">
    <text evidence="3 4">In the N-terminal section; belongs to the HFCD (homo-oligomeric flavin containing Cys decarboxylase) superfamily.</text>
</comment>
<feature type="binding site" evidence="3">
    <location>
        <position position="341"/>
    </location>
    <ligand>
        <name>CTP</name>
        <dbReference type="ChEBI" id="CHEBI:37563"/>
    </ligand>
</feature>
<dbReference type="EC" id="6.3.2.5" evidence="3"/>
<sequence>MKGKHIIVGVSAGIAAYKAIEVVSRLRKAGAEVKVVMTKNATRIATPMTFGEISGHPVAVDMWEEIHDWNVEHIALATWADAYIVVPATANVIGKIRAGIADDMLTTTIMATPAPKFLCPAMNTEMFNNPIVQRNLKDLSSLGYHIMQPDAGWLACGVTGVGRLPAPEEIVNWLTEELHSLDGTGKLAGKTVLVTAGGTQENIDPVRYIGNRSSGKMGYAIAAAAVKEKARVILVSAPTSLEIPKGVEYVPVDSAESMQEAVNSYYESTDVVIMAAAVSDFRVANKAPQKIKKMESMTLDLVKNPDILKGLGAHKTHQLLVGFAAETEHVVDYGMDKVRRKNLDMLVANDVSKSNAGFNVDTNEGYFLYPNKEPKIMPNMQKSELARYIIGEVIELLAVK</sequence>
<name>A0A133S5A0_9FIRM</name>
<organism evidence="7">
    <name type="scientific">Veillonella atypica</name>
    <dbReference type="NCBI Taxonomy" id="39777"/>
    <lineage>
        <taxon>Bacteria</taxon>
        <taxon>Bacillati</taxon>
        <taxon>Bacillota</taxon>
        <taxon>Negativicutes</taxon>
        <taxon>Veillonellales</taxon>
        <taxon>Veillonellaceae</taxon>
        <taxon>Veillonella</taxon>
    </lineage>
</organism>
<comment type="cofactor">
    <cofactor evidence="3">
        <name>FMN</name>
        <dbReference type="ChEBI" id="CHEBI:58210"/>
    </cofactor>
    <text evidence="3">Binds 1 FMN per subunit.</text>
</comment>
<dbReference type="Pfam" id="PF02441">
    <property type="entry name" value="Flavoprotein"/>
    <property type="match status" value="1"/>
</dbReference>
<dbReference type="GO" id="GO:0004632">
    <property type="term" value="F:phosphopantothenate--cysteine ligase activity"/>
    <property type="evidence" value="ECO:0007669"/>
    <property type="project" value="UniProtKB-UniRule"/>
</dbReference>
<feature type="binding site" evidence="3">
    <location>
        <position position="337"/>
    </location>
    <ligand>
        <name>CTP</name>
        <dbReference type="ChEBI" id="CHEBI:37563"/>
    </ligand>
</feature>
<dbReference type="EMBL" id="LRQT01000020">
    <property type="protein sequence ID" value="KXA64715.1"/>
    <property type="molecule type" value="Genomic_DNA"/>
</dbReference>
<dbReference type="EC" id="4.1.1.36" evidence="3"/>
<comment type="pathway">
    <text evidence="3 4">Cofactor biosynthesis; coenzyme A biosynthesis; CoA from (R)-pantothenate: step 2/5.</text>
</comment>
<keyword evidence="3 4" id="KW-0285">Flavoprotein</keyword>
<evidence type="ECO:0000313" key="7">
    <source>
        <dbReference type="EMBL" id="KXA64715.1"/>
    </source>
</evidence>
<feature type="region of interest" description="Phosphopantothenoylcysteine decarboxylase" evidence="3">
    <location>
        <begin position="1"/>
        <end position="191"/>
    </location>
</feature>
<feature type="binding site" evidence="3">
    <location>
        <position position="290"/>
    </location>
    <ligand>
        <name>CTP</name>
        <dbReference type="ChEBI" id="CHEBI:37563"/>
    </ligand>
</feature>
<dbReference type="HAMAP" id="MF_02225">
    <property type="entry name" value="CoaBC"/>
    <property type="match status" value="1"/>
</dbReference>
<dbReference type="GO" id="GO:0015941">
    <property type="term" value="P:pantothenate catabolic process"/>
    <property type="evidence" value="ECO:0007669"/>
    <property type="project" value="InterPro"/>
</dbReference>
<evidence type="ECO:0000259" key="6">
    <source>
        <dbReference type="Pfam" id="PF04127"/>
    </source>
</evidence>
<dbReference type="PANTHER" id="PTHR14359:SF6">
    <property type="entry name" value="PHOSPHOPANTOTHENOYLCYSTEINE DECARBOXYLASE"/>
    <property type="match status" value="1"/>
</dbReference>
<comment type="pathway">
    <text evidence="3 4">Cofactor biosynthesis; coenzyme A biosynthesis; CoA from (R)-pantothenate: step 3/5.</text>
</comment>
<evidence type="ECO:0000313" key="8">
    <source>
        <dbReference type="Proteomes" id="UP000070226"/>
    </source>
</evidence>
<dbReference type="SUPFAM" id="SSF52507">
    <property type="entry name" value="Homo-oligomeric flavin-containing Cys decarboxylases, HFCD"/>
    <property type="match status" value="1"/>
</dbReference>
<dbReference type="Gene3D" id="3.40.50.1950">
    <property type="entry name" value="Flavin prenyltransferase-like"/>
    <property type="match status" value="1"/>
</dbReference>
<comment type="function">
    <text evidence="3">Catalyzes two sequential steps in the biosynthesis of coenzyme A. In the first step cysteine is conjugated to 4'-phosphopantothenate to form 4-phosphopantothenoylcysteine. In the second step the latter compound is decarboxylated to form 4'-phosphopantotheine.</text>
</comment>
<keyword evidence="3" id="KW-0460">Magnesium</keyword>
<evidence type="ECO:0000259" key="5">
    <source>
        <dbReference type="Pfam" id="PF02441"/>
    </source>
</evidence>
<dbReference type="Proteomes" id="UP000070226">
    <property type="component" value="Unassembled WGS sequence"/>
</dbReference>
<dbReference type="SUPFAM" id="SSF102645">
    <property type="entry name" value="CoaB-like"/>
    <property type="match status" value="1"/>
</dbReference>
<dbReference type="GO" id="GO:0046872">
    <property type="term" value="F:metal ion binding"/>
    <property type="evidence" value="ECO:0007669"/>
    <property type="project" value="UniProtKB-KW"/>
</dbReference>
<dbReference type="InterPro" id="IPR005252">
    <property type="entry name" value="CoaBC"/>
</dbReference>
<dbReference type="PANTHER" id="PTHR14359">
    <property type="entry name" value="HOMO-OLIGOMERIC FLAVIN CONTAINING CYS DECARBOXYLASE FAMILY"/>
    <property type="match status" value="1"/>
</dbReference>
<feature type="binding site" evidence="3">
    <location>
        <begin position="305"/>
        <end position="308"/>
    </location>
    <ligand>
        <name>CTP</name>
        <dbReference type="ChEBI" id="CHEBI:37563"/>
    </ligand>
</feature>
<dbReference type="STRING" id="39777.B7L28_04090"/>
<keyword evidence="3" id="KW-0511">Multifunctional enzyme</keyword>
<feature type="binding site" evidence="3">
    <location>
        <position position="280"/>
    </location>
    <ligand>
        <name>CTP</name>
        <dbReference type="ChEBI" id="CHEBI:37563"/>
    </ligand>
</feature>
<dbReference type="GO" id="GO:0015937">
    <property type="term" value="P:coenzyme A biosynthetic process"/>
    <property type="evidence" value="ECO:0007669"/>
    <property type="project" value="UniProtKB-UniRule"/>
</dbReference>
<dbReference type="GO" id="GO:0010181">
    <property type="term" value="F:FMN binding"/>
    <property type="evidence" value="ECO:0007669"/>
    <property type="project" value="UniProtKB-UniRule"/>
</dbReference>
<dbReference type="InterPro" id="IPR007085">
    <property type="entry name" value="DNA/pantothenate-metab_flavo_C"/>
</dbReference>
<keyword evidence="3" id="KW-0479">Metal-binding</keyword>
<evidence type="ECO:0000256" key="3">
    <source>
        <dbReference type="HAMAP-Rule" id="MF_02225"/>
    </source>
</evidence>
<keyword evidence="3 4" id="KW-0288">FMN</keyword>
<dbReference type="Gene3D" id="3.40.50.10300">
    <property type="entry name" value="CoaB-like"/>
    <property type="match status" value="1"/>
</dbReference>
<accession>A0A133S5A0</accession>
<evidence type="ECO:0000256" key="1">
    <source>
        <dbReference type="ARBA" id="ARBA00022793"/>
    </source>
</evidence>
<dbReference type="InterPro" id="IPR036551">
    <property type="entry name" value="Flavin_trans-like"/>
</dbReference>
<comment type="catalytic activity">
    <reaction evidence="3 4">
        <text>(R)-4'-phosphopantothenate + L-cysteine + CTP = N-[(R)-4-phosphopantothenoyl]-L-cysteine + CMP + diphosphate + H(+)</text>
        <dbReference type="Rhea" id="RHEA:19397"/>
        <dbReference type="ChEBI" id="CHEBI:10986"/>
        <dbReference type="ChEBI" id="CHEBI:15378"/>
        <dbReference type="ChEBI" id="CHEBI:33019"/>
        <dbReference type="ChEBI" id="CHEBI:35235"/>
        <dbReference type="ChEBI" id="CHEBI:37563"/>
        <dbReference type="ChEBI" id="CHEBI:59458"/>
        <dbReference type="ChEBI" id="CHEBI:60377"/>
        <dbReference type="EC" id="6.3.2.5"/>
    </reaction>
</comment>
<protein>
    <recommendedName>
        <fullName evidence="3">Coenzyme A biosynthesis bifunctional protein CoaBC</fullName>
    </recommendedName>
    <alternativeName>
        <fullName evidence="3">DNA/pantothenate metabolism flavoprotein</fullName>
    </alternativeName>
    <alternativeName>
        <fullName evidence="3">Phosphopantothenoylcysteine synthetase/decarboxylase</fullName>
        <shortName evidence="3">PPCS-PPCDC</shortName>
    </alternativeName>
    <domain>
        <recommendedName>
            <fullName evidence="3">Phosphopantothenoylcysteine decarboxylase</fullName>
            <shortName evidence="3">PPC decarboxylase</shortName>
            <shortName evidence="3">PPC-DC</shortName>
            <ecNumber evidence="3">4.1.1.36</ecNumber>
        </recommendedName>
        <alternativeName>
            <fullName evidence="3">CoaC</fullName>
        </alternativeName>
    </domain>
    <domain>
        <recommendedName>
            <fullName evidence="3">Phosphopantothenate--cysteine ligase</fullName>
            <ecNumber evidence="3">6.3.2.5</ecNumber>
        </recommendedName>
        <alternativeName>
            <fullName evidence="3">CoaB</fullName>
        </alternativeName>
        <alternativeName>
            <fullName evidence="3">Phosphopantothenoylcysteine synthetase</fullName>
            <shortName evidence="3">PPC synthetase</shortName>
            <shortName evidence="3">PPC-S</shortName>
        </alternativeName>
    </domain>
</protein>
<comment type="catalytic activity">
    <reaction evidence="3 4">
        <text>N-[(R)-4-phosphopantothenoyl]-L-cysteine + H(+) = (R)-4'-phosphopantetheine + CO2</text>
        <dbReference type="Rhea" id="RHEA:16793"/>
        <dbReference type="ChEBI" id="CHEBI:15378"/>
        <dbReference type="ChEBI" id="CHEBI:16526"/>
        <dbReference type="ChEBI" id="CHEBI:59458"/>
        <dbReference type="ChEBI" id="CHEBI:61723"/>
        <dbReference type="EC" id="4.1.1.36"/>
    </reaction>
</comment>
<comment type="caution">
    <text evidence="3">Lacks conserved residue(s) required for the propagation of feature annotation.</text>
</comment>
<feature type="binding site" evidence="3">
    <location>
        <position position="323"/>
    </location>
    <ligand>
        <name>CTP</name>
        <dbReference type="ChEBI" id="CHEBI:37563"/>
    </ligand>
</feature>
<dbReference type="RefSeq" id="WP_060807476.1">
    <property type="nucleotide sequence ID" value="NZ_JAWQCS010000003.1"/>
</dbReference>
<keyword evidence="1 3" id="KW-0210">Decarboxylase</keyword>
<dbReference type="AlphaFoldDB" id="A0A133S5A0"/>
<evidence type="ECO:0000256" key="4">
    <source>
        <dbReference type="RuleBase" id="RU364078"/>
    </source>
</evidence>
<feature type="domain" description="Flavoprotein" evidence="5">
    <location>
        <begin position="4"/>
        <end position="176"/>
    </location>
</feature>
<dbReference type="InterPro" id="IPR003382">
    <property type="entry name" value="Flavoprotein"/>
</dbReference>
<comment type="cofactor">
    <cofactor evidence="3">
        <name>Mg(2+)</name>
        <dbReference type="ChEBI" id="CHEBI:18420"/>
    </cofactor>
</comment>
<dbReference type="GO" id="GO:0071513">
    <property type="term" value="C:phosphopantothenoylcysteine decarboxylase complex"/>
    <property type="evidence" value="ECO:0007669"/>
    <property type="project" value="TreeGrafter"/>
</dbReference>
<dbReference type="UniPathway" id="UPA00241">
    <property type="reaction ID" value="UER00353"/>
</dbReference>
<evidence type="ECO:0000256" key="2">
    <source>
        <dbReference type="ARBA" id="ARBA00023239"/>
    </source>
</evidence>
<dbReference type="PATRIC" id="fig|39777.7.peg.826"/>
<feature type="active site" description="Proton donor" evidence="3">
    <location>
        <position position="156"/>
    </location>
</feature>
<reference evidence="7 8" key="1">
    <citation type="submission" date="2016-01" db="EMBL/GenBank/DDBJ databases">
        <authorList>
            <person name="Oliw E.H."/>
        </authorList>
    </citation>
    <scope>NUCLEOTIDE SEQUENCE [LARGE SCALE GENOMIC DNA]</scope>
    <source>
        <strain evidence="7 8">CMW7756B</strain>
    </source>
</reference>
<keyword evidence="3 4" id="KW-0436">Ligase</keyword>
<gene>
    <name evidence="3" type="primary">coaBC</name>
    <name evidence="7" type="ORF">HMPREF3233_00840</name>
</gene>
<comment type="caution">
    <text evidence="7">The sequence shown here is derived from an EMBL/GenBank/DDBJ whole genome shotgun (WGS) entry which is preliminary data.</text>
</comment>
<feature type="domain" description="DNA/pantothenate metabolism flavoprotein C-terminal" evidence="6">
    <location>
        <begin position="187"/>
        <end position="395"/>
    </location>
</feature>
<dbReference type="Pfam" id="PF04127">
    <property type="entry name" value="DFP"/>
    <property type="match status" value="1"/>
</dbReference>
<feature type="region of interest" description="Phosphopantothenate--cysteine ligase" evidence="3">
    <location>
        <begin position="192"/>
        <end position="400"/>
    </location>
</feature>
<dbReference type="GO" id="GO:0004633">
    <property type="term" value="F:phosphopantothenoylcysteine decarboxylase activity"/>
    <property type="evidence" value="ECO:0007669"/>
    <property type="project" value="UniProtKB-UniRule"/>
</dbReference>
<comment type="function">
    <text evidence="4">Catalyzes two steps in the biosynthesis of coenzyme A. In the first step cysteine is conjugated to 4'-phosphopantothenate to form 4-phosphopantothenoylcysteine, in the latter compound is decarboxylated to form 4'-phosphopantotheine.</text>
</comment>
<comment type="similarity">
    <text evidence="3 4">In the C-terminal section; belongs to the PPC synthetase family.</text>
</comment>
<dbReference type="InterPro" id="IPR035929">
    <property type="entry name" value="CoaB-like_sf"/>
</dbReference>
<keyword evidence="2 3" id="KW-0456">Lyase</keyword>
<proteinExistence type="inferred from homology"/>